<dbReference type="InterPro" id="IPR011989">
    <property type="entry name" value="ARM-like"/>
</dbReference>
<dbReference type="Proteomes" id="UP000318704">
    <property type="component" value="Chromosome"/>
</dbReference>
<dbReference type="EMBL" id="CP037920">
    <property type="protein sequence ID" value="QDU00308.1"/>
    <property type="molecule type" value="Genomic_DNA"/>
</dbReference>
<reference evidence="3 4" key="1">
    <citation type="submission" date="2019-03" db="EMBL/GenBank/DDBJ databases">
        <title>Deep-cultivation of Planctomycetes and their phenomic and genomic characterization uncovers novel biology.</title>
        <authorList>
            <person name="Wiegand S."/>
            <person name="Jogler M."/>
            <person name="Boedeker C."/>
            <person name="Pinto D."/>
            <person name="Vollmers J."/>
            <person name="Rivas-Marin E."/>
            <person name="Kohn T."/>
            <person name="Peeters S.H."/>
            <person name="Heuer A."/>
            <person name="Rast P."/>
            <person name="Oberbeckmann S."/>
            <person name="Bunk B."/>
            <person name="Jeske O."/>
            <person name="Meyerdierks A."/>
            <person name="Storesund J.E."/>
            <person name="Kallscheuer N."/>
            <person name="Luecker S."/>
            <person name="Lage O.M."/>
            <person name="Pohl T."/>
            <person name="Merkel B.J."/>
            <person name="Hornburger P."/>
            <person name="Mueller R.-W."/>
            <person name="Bruemmer F."/>
            <person name="Labrenz M."/>
            <person name="Spormann A.M."/>
            <person name="Op den Camp H."/>
            <person name="Overmann J."/>
            <person name="Amann R."/>
            <person name="Jetten M.S.M."/>
            <person name="Mascher T."/>
            <person name="Medema M.H."/>
            <person name="Devos D.P."/>
            <person name="Kaster A.-K."/>
            <person name="Ovreas L."/>
            <person name="Rohde M."/>
            <person name="Galperin M.Y."/>
            <person name="Jogler C."/>
        </authorList>
    </citation>
    <scope>NUCLEOTIDE SEQUENCE [LARGE SCALE GENOMIC DNA]</scope>
    <source>
        <strain evidence="3 4">V144</strain>
    </source>
</reference>
<feature type="compositionally biased region" description="Polar residues" evidence="1">
    <location>
        <begin position="26"/>
        <end position="66"/>
    </location>
</feature>
<feature type="chain" id="PRO_5022193710" evidence="2">
    <location>
        <begin position="22"/>
        <end position="270"/>
    </location>
</feature>
<dbReference type="Gene3D" id="1.25.10.10">
    <property type="entry name" value="Leucine-rich Repeat Variant"/>
    <property type="match status" value="1"/>
</dbReference>
<organism evidence="3 4">
    <name type="scientific">Gimesia aquarii</name>
    <dbReference type="NCBI Taxonomy" id="2527964"/>
    <lineage>
        <taxon>Bacteria</taxon>
        <taxon>Pseudomonadati</taxon>
        <taxon>Planctomycetota</taxon>
        <taxon>Planctomycetia</taxon>
        <taxon>Planctomycetales</taxon>
        <taxon>Planctomycetaceae</taxon>
        <taxon>Gimesia</taxon>
    </lineage>
</organism>
<protein>
    <submittedName>
        <fullName evidence="3">HEAT repeat protein</fullName>
    </submittedName>
</protein>
<evidence type="ECO:0000256" key="1">
    <source>
        <dbReference type="SAM" id="MobiDB-lite"/>
    </source>
</evidence>
<proteinExistence type="predicted"/>
<keyword evidence="2" id="KW-0732">Signal</keyword>
<dbReference type="Pfam" id="PF13646">
    <property type="entry name" value="HEAT_2"/>
    <property type="match status" value="1"/>
</dbReference>
<dbReference type="PANTHER" id="PTHR12697:SF5">
    <property type="entry name" value="DEOXYHYPUSINE HYDROXYLASE"/>
    <property type="match status" value="1"/>
</dbReference>
<dbReference type="InterPro" id="IPR004155">
    <property type="entry name" value="PBS_lyase_HEAT"/>
</dbReference>
<evidence type="ECO:0000313" key="4">
    <source>
        <dbReference type="Proteomes" id="UP000318704"/>
    </source>
</evidence>
<dbReference type="InterPro" id="IPR016024">
    <property type="entry name" value="ARM-type_fold"/>
</dbReference>
<dbReference type="SMART" id="SM00567">
    <property type="entry name" value="EZ_HEAT"/>
    <property type="match status" value="3"/>
</dbReference>
<dbReference type="PANTHER" id="PTHR12697">
    <property type="entry name" value="PBS LYASE HEAT-LIKE PROTEIN"/>
    <property type="match status" value="1"/>
</dbReference>
<dbReference type="SUPFAM" id="SSF48371">
    <property type="entry name" value="ARM repeat"/>
    <property type="match status" value="1"/>
</dbReference>
<evidence type="ECO:0000313" key="3">
    <source>
        <dbReference type="EMBL" id="QDU00308.1"/>
    </source>
</evidence>
<gene>
    <name evidence="3" type="ORF">V144x_58210</name>
</gene>
<name>A0A517W4X6_9PLAN</name>
<feature type="region of interest" description="Disordered" evidence="1">
    <location>
        <begin position="26"/>
        <end position="67"/>
    </location>
</feature>
<dbReference type="GO" id="GO:0016491">
    <property type="term" value="F:oxidoreductase activity"/>
    <property type="evidence" value="ECO:0007669"/>
    <property type="project" value="TreeGrafter"/>
</dbReference>
<evidence type="ECO:0000256" key="2">
    <source>
        <dbReference type="SAM" id="SignalP"/>
    </source>
</evidence>
<dbReference type="AlphaFoldDB" id="A0A517W4X6"/>
<dbReference type="PROSITE" id="PS51257">
    <property type="entry name" value="PROKAR_LIPOPROTEIN"/>
    <property type="match status" value="1"/>
</dbReference>
<accession>A0A517W4X6</accession>
<dbReference type="RefSeq" id="WP_197998684.1">
    <property type="nucleotide sequence ID" value="NZ_CP037920.1"/>
</dbReference>
<sequence length="270" mass="29035" precursor="true">MQSFKVTSVVCAFFCVLILQGCGSSDTPSDQASEGASHSQNEPATVDPQETSKSSQSIETTNTQPVDPQMEVKAVFQKLVAIRNEPEPDEWLKADKQLIAFGKTAVPTLITELESSELSARELASMYLAGLGPEAKEAAPALEKALEDDSPFIQVNAASTLTHFPEYQSKAVPVLIKLSTHEDPNTRLTSIYALGSLNPHSDNQLNAIKAALNDSDADVQLAAIKVLGQIGDPAKQTLKDLQTLIDDSNTNELLREAALSSKSLIEKSKQ</sequence>
<dbReference type="KEGG" id="gaw:V144x_58210"/>
<feature type="signal peptide" evidence="2">
    <location>
        <begin position="1"/>
        <end position="21"/>
    </location>
</feature>